<comment type="caution">
    <text evidence="1">The sequence shown here is derived from an EMBL/GenBank/DDBJ whole genome shotgun (WGS) entry which is preliminary data.</text>
</comment>
<name>A0A0F9FGS3_9ZZZZ</name>
<organism evidence="1">
    <name type="scientific">marine sediment metagenome</name>
    <dbReference type="NCBI Taxonomy" id="412755"/>
    <lineage>
        <taxon>unclassified sequences</taxon>
        <taxon>metagenomes</taxon>
        <taxon>ecological metagenomes</taxon>
    </lineage>
</organism>
<feature type="non-terminal residue" evidence="1">
    <location>
        <position position="1"/>
    </location>
</feature>
<reference evidence="1" key="1">
    <citation type="journal article" date="2015" name="Nature">
        <title>Complex archaea that bridge the gap between prokaryotes and eukaryotes.</title>
        <authorList>
            <person name="Spang A."/>
            <person name="Saw J.H."/>
            <person name="Jorgensen S.L."/>
            <person name="Zaremba-Niedzwiedzka K."/>
            <person name="Martijn J."/>
            <person name="Lind A.E."/>
            <person name="van Eijk R."/>
            <person name="Schleper C."/>
            <person name="Guy L."/>
            <person name="Ettema T.J."/>
        </authorList>
    </citation>
    <scope>NUCLEOTIDE SEQUENCE</scope>
</reference>
<protein>
    <submittedName>
        <fullName evidence="1">Uncharacterized protein</fullName>
    </submittedName>
</protein>
<sequence length="603" mass="66911">EGGWVINLDNHEQDSSSGQPITWALEIERFIDQVFRLPQQRASLPNTFPVSVDSIADTLTFNNTAPAWITGTKVSLSAGTGTLPPPLLSNQTYYVISVDATTIQLALTSSDALLGTQVNILGGGSATISVFETPSPSTRNPSVEINPFRNNIWLNTPQGILSNVVDGPTDDIRNTQLITNQVGDQLTGEDISVFRWDTISRLYIPTPISNPSVATADITPYNTLHMAGVQAFVDGYESVVLFNDDAEDGTLIYDPFVGLNTARFSLRFFRQDEFTQRPVVGGYFLTPDNEIIRNIESSVLDLQNLYDTHVVLETTPLIKEARRTIDFRETEQTFLDDIGLNPKSKFLFWKGMIQNKGSVKAVDAFTNSVKFDDAVVDEYWAYKVANFGTSYEQEYPALNLIIEDSKRNEKRFEFLTTSDVAADTFEGVLLTNQERWFDQPDVLEALADNNSSFYFDTEVTSVQTFTIATPGEAGSPPTTFFVETDVPFDTIVLLIVNPVTNSLVVQLTEDVDYSIVNSRLISAGDDLSSGLAGPEEYRLYTINPAEDKINPSKVIDIKDDVVINEVPLWDPRRNKQYHVANNIVTLESSIDPASYTDALDSTN</sequence>
<dbReference type="AlphaFoldDB" id="A0A0F9FGS3"/>
<accession>A0A0F9FGS3</accession>
<gene>
    <name evidence="1" type="ORF">LCGC14_2245290</name>
</gene>
<dbReference type="EMBL" id="LAZR01030490">
    <property type="protein sequence ID" value="KKL56450.1"/>
    <property type="molecule type" value="Genomic_DNA"/>
</dbReference>
<feature type="non-terminal residue" evidence="1">
    <location>
        <position position="603"/>
    </location>
</feature>
<evidence type="ECO:0000313" key="1">
    <source>
        <dbReference type="EMBL" id="KKL56450.1"/>
    </source>
</evidence>
<proteinExistence type="predicted"/>